<comment type="domain">
    <text evidence="12">Contains an N-terminal zinc-binding domain, a central core domain that contains the primase activity, and a C-terminal DnaB-binding domain.</text>
</comment>
<dbReference type="InterPro" id="IPR006295">
    <property type="entry name" value="DNA_primase_DnaG"/>
</dbReference>
<protein>
    <recommendedName>
        <fullName evidence="12 13">DNA primase</fullName>
        <ecNumber evidence="12">2.7.7.101</ecNumber>
    </recommendedName>
</protein>
<evidence type="ECO:0000313" key="17">
    <source>
        <dbReference type="Proteomes" id="UP001156389"/>
    </source>
</evidence>
<feature type="compositionally biased region" description="Low complexity" evidence="14">
    <location>
        <begin position="478"/>
        <end position="499"/>
    </location>
</feature>
<dbReference type="InterPro" id="IPR019475">
    <property type="entry name" value="DNA_primase_DnaB-bd"/>
</dbReference>
<dbReference type="InterPro" id="IPR006171">
    <property type="entry name" value="TOPRIM_dom"/>
</dbReference>
<keyword evidence="9" id="KW-0460">Magnesium</keyword>
<comment type="similarity">
    <text evidence="12 13">Belongs to the DnaG primase family.</text>
</comment>
<keyword evidence="3 12" id="KW-0808">Transferase</keyword>
<dbReference type="Pfam" id="PF08275">
    <property type="entry name" value="DNAG_N"/>
    <property type="match status" value="1"/>
</dbReference>
<keyword evidence="17" id="KW-1185">Reference proteome</keyword>
<keyword evidence="11 12" id="KW-0804">Transcription</keyword>
<dbReference type="Gene3D" id="1.20.50.20">
    <property type="entry name" value="DnaG, RNA polymerase domain, helical bundle"/>
    <property type="match status" value="1"/>
</dbReference>
<dbReference type="NCBIfam" id="TIGR01391">
    <property type="entry name" value="dnaG"/>
    <property type="match status" value="1"/>
</dbReference>
<dbReference type="CDD" id="cd03364">
    <property type="entry name" value="TOPRIM_DnaG_primases"/>
    <property type="match status" value="1"/>
</dbReference>
<dbReference type="Proteomes" id="UP001156389">
    <property type="component" value="Unassembled WGS sequence"/>
</dbReference>
<dbReference type="HAMAP" id="MF_00974">
    <property type="entry name" value="DNA_primase_DnaG"/>
    <property type="match status" value="1"/>
</dbReference>
<feature type="compositionally biased region" description="Gly residues" evidence="14">
    <location>
        <begin position="449"/>
        <end position="477"/>
    </location>
</feature>
<keyword evidence="1 12" id="KW-0240">DNA-directed RNA polymerase</keyword>
<evidence type="ECO:0000256" key="11">
    <source>
        <dbReference type="ARBA" id="ARBA00023163"/>
    </source>
</evidence>
<dbReference type="SMART" id="SM00493">
    <property type="entry name" value="TOPRIM"/>
    <property type="match status" value="1"/>
</dbReference>
<dbReference type="Pfam" id="PF10410">
    <property type="entry name" value="DnaB_bind"/>
    <property type="match status" value="1"/>
</dbReference>
<dbReference type="SMART" id="SM00400">
    <property type="entry name" value="ZnF_CHCC"/>
    <property type="match status" value="1"/>
</dbReference>
<dbReference type="Pfam" id="PF01807">
    <property type="entry name" value="Zn_ribbon_DnaG"/>
    <property type="match status" value="1"/>
</dbReference>
<dbReference type="Pfam" id="PF13662">
    <property type="entry name" value="Toprim_4"/>
    <property type="match status" value="1"/>
</dbReference>
<keyword evidence="2 12" id="KW-0639">Primosome</keyword>
<dbReference type="InterPro" id="IPR002694">
    <property type="entry name" value="Znf_CHC2"/>
</dbReference>
<dbReference type="EC" id="2.7.7.101" evidence="12"/>
<dbReference type="InterPro" id="IPR037068">
    <property type="entry name" value="DNA_primase_core_N_sf"/>
</dbReference>
<dbReference type="SUPFAM" id="SSF56731">
    <property type="entry name" value="DNA primase core"/>
    <property type="match status" value="1"/>
</dbReference>
<dbReference type="Gene3D" id="3.40.1360.10">
    <property type="match status" value="1"/>
</dbReference>
<keyword evidence="8 12" id="KW-0862">Zinc</keyword>
<keyword evidence="10 12" id="KW-0238">DNA-binding</keyword>
<feature type="zinc finger region" description="CHC2-type" evidence="12">
    <location>
        <begin position="41"/>
        <end position="65"/>
    </location>
</feature>
<evidence type="ECO:0000259" key="15">
    <source>
        <dbReference type="PROSITE" id="PS50880"/>
    </source>
</evidence>
<dbReference type="SUPFAM" id="SSF57783">
    <property type="entry name" value="Zinc beta-ribbon"/>
    <property type="match status" value="1"/>
</dbReference>
<keyword evidence="5 12" id="KW-0235">DNA replication</keyword>
<evidence type="ECO:0000256" key="14">
    <source>
        <dbReference type="SAM" id="MobiDB-lite"/>
    </source>
</evidence>
<dbReference type="InterPro" id="IPR036977">
    <property type="entry name" value="DNA_primase_Znf_CHC2"/>
</dbReference>
<keyword evidence="7 12" id="KW-0863">Zinc-finger</keyword>
<dbReference type="InterPro" id="IPR034151">
    <property type="entry name" value="TOPRIM_DnaG_bac"/>
</dbReference>
<dbReference type="InterPro" id="IPR050219">
    <property type="entry name" value="DnaG_primase"/>
</dbReference>
<evidence type="ECO:0000256" key="2">
    <source>
        <dbReference type="ARBA" id="ARBA00022515"/>
    </source>
</evidence>
<dbReference type="InterPro" id="IPR030846">
    <property type="entry name" value="DnaG_bac"/>
</dbReference>
<organism evidence="16 17">
    <name type="scientific">Streptomyces gossypii</name>
    <dbReference type="NCBI Taxonomy" id="2883101"/>
    <lineage>
        <taxon>Bacteria</taxon>
        <taxon>Bacillati</taxon>
        <taxon>Actinomycetota</taxon>
        <taxon>Actinomycetes</taxon>
        <taxon>Kitasatosporales</taxon>
        <taxon>Streptomycetaceae</taxon>
        <taxon>Streptomyces</taxon>
    </lineage>
</organism>
<keyword evidence="4 12" id="KW-0548">Nucleotidyltransferase</keyword>
<evidence type="ECO:0000256" key="6">
    <source>
        <dbReference type="ARBA" id="ARBA00022723"/>
    </source>
</evidence>
<evidence type="ECO:0000256" key="7">
    <source>
        <dbReference type="ARBA" id="ARBA00022771"/>
    </source>
</evidence>
<evidence type="ECO:0000256" key="10">
    <source>
        <dbReference type="ARBA" id="ARBA00023125"/>
    </source>
</evidence>
<dbReference type="PIRSF" id="PIRSF002811">
    <property type="entry name" value="DnaG"/>
    <property type="match status" value="1"/>
</dbReference>
<comment type="caution">
    <text evidence="16">The sequence shown here is derived from an EMBL/GenBank/DDBJ whole genome shotgun (WGS) entry which is preliminary data.</text>
</comment>
<evidence type="ECO:0000256" key="5">
    <source>
        <dbReference type="ARBA" id="ARBA00022705"/>
    </source>
</evidence>
<gene>
    <name evidence="12 16" type="primary">dnaG</name>
    <name evidence="16" type="ORF">LHJ74_10440</name>
</gene>
<evidence type="ECO:0000256" key="3">
    <source>
        <dbReference type="ARBA" id="ARBA00022679"/>
    </source>
</evidence>
<dbReference type="Gene3D" id="3.90.580.10">
    <property type="entry name" value="Zinc finger, CHC2-type domain"/>
    <property type="match status" value="1"/>
</dbReference>
<dbReference type="EMBL" id="JAJAGO010000004">
    <property type="protein sequence ID" value="MCT2590323.1"/>
    <property type="molecule type" value="Genomic_DNA"/>
</dbReference>
<evidence type="ECO:0000256" key="8">
    <source>
        <dbReference type="ARBA" id="ARBA00022833"/>
    </source>
</evidence>
<reference evidence="16 17" key="1">
    <citation type="submission" date="2021-10" db="EMBL/GenBank/DDBJ databases">
        <title>Streptomyces gossypii sp. nov., isolated from soil collected from cotton field.</title>
        <authorList>
            <person name="Ge X."/>
            <person name="Chen X."/>
            <person name="Liu W."/>
        </authorList>
    </citation>
    <scope>NUCLEOTIDE SEQUENCE [LARGE SCALE GENOMIC DNA]</scope>
    <source>
        <strain evidence="16 17">N2-109</strain>
    </source>
</reference>
<evidence type="ECO:0000256" key="13">
    <source>
        <dbReference type="PIRNR" id="PIRNR002811"/>
    </source>
</evidence>
<feature type="region of interest" description="Disordered" evidence="14">
    <location>
        <begin position="445"/>
        <end position="510"/>
    </location>
</feature>
<sequence length="665" mass="70934">MAGRINDEDVKAVRNAVPIDAVVSEYLQLKNAGGGNLKGLCPFHDEKSPSFTVSPSKGFYHCFGCQEGGDTLDFVQKIDHLSFSEAVERLAAQAGITLRYEEGGYGRASQQGERTRMVEAHRIAARFYVEQLGGAEAEIGRKFLAERGFGQDAAEHFGVGYAPAGWDHLVRFLRGKGFSDKEMILAGLAQDSRSGRPIDRFRGRLLWPIRDITGEVVGFGARKLREDDNGPKYLNTPETPLYRKSQVLYGIDLAKREIAKAGQAVVVEGYTDVMACHLAGVTGAIATCGTAFGSDHVKILRRVLLDNSFSEVVFTFDGDAAGQKAALRAFEDDQKFAARTWIAVSPGGMDPCDLRLAQGDEAVKELVESRTPLFEFAIRSVVEQHNLDTAEGRSAALEEAAPIVARIKDGAIQHGHAVQLAGLLGITDEQFVVGRVGKLARWARERGGRPGGGAGGPAGQGAGGHGAGAQRTGGHGAGAQRHGSGQAAAPSGASSAPPAATRPPGPALNLRSPAHRVERELLKLALQRPELVAPAFDAYGADEFTAPPYAVVRETIETAGGVTDADGEFLARVRAAAPDDTVKSLITELAVEPLHSARVVDDVYAGMQLVTVRLAAVDARIAELEGVARRMEARRDLEGSAPVRAQLWELQQYGRGLRERGAAAL</sequence>
<evidence type="ECO:0000256" key="4">
    <source>
        <dbReference type="ARBA" id="ARBA00022695"/>
    </source>
</evidence>
<evidence type="ECO:0000256" key="12">
    <source>
        <dbReference type="HAMAP-Rule" id="MF_00974"/>
    </source>
</evidence>
<dbReference type="Pfam" id="PF08278">
    <property type="entry name" value="DnaG_DnaB_bind"/>
    <property type="match status" value="1"/>
</dbReference>
<dbReference type="SMART" id="SM00766">
    <property type="entry name" value="DnaG_DnaB_bind"/>
    <property type="match status" value="1"/>
</dbReference>
<dbReference type="InterPro" id="IPR013173">
    <property type="entry name" value="DNA_primase_DnaG_DnaB-bd_dom"/>
</dbReference>
<name>A0ABT2JR09_9ACTN</name>
<comment type="function">
    <text evidence="12 13">RNA polymerase that catalyzes the synthesis of short RNA molecules used as primers for DNA polymerase during DNA replication.</text>
</comment>
<comment type="subunit">
    <text evidence="12">Monomer. Interacts with DnaB.</text>
</comment>
<keyword evidence="6 12" id="KW-0479">Metal-binding</keyword>
<dbReference type="Gene3D" id="3.90.980.10">
    <property type="entry name" value="DNA primase, catalytic core, N-terminal domain"/>
    <property type="match status" value="1"/>
</dbReference>
<comment type="catalytic activity">
    <reaction evidence="12">
        <text>ssDNA + n NTP = ssDNA/pppN(pN)n-1 hybrid + (n-1) diphosphate.</text>
        <dbReference type="EC" id="2.7.7.101"/>
    </reaction>
</comment>
<dbReference type="PROSITE" id="PS50880">
    <property type="entry name" value="TOPRIM"/>
    <property type="match status" value="1"/>
</dbReference>
<evidence type="ECO:0000256" key="1">
    <source>
        <dbReference type="ARBA" id="ARBA00022478"/>
    </source>
</evidence>
<dbReference type="RefSeq" id="WP_260217627.1">
    <property type="nucleotide sequence ID" value="NZ_JAJAGO010000004.1"/>
</dbReference>
<dbReference type="PANTHER" id="PTHR30313">
    <property type="entry name" value="DNA PRIMASE"/>
    <property type="match status" value="1"/>
</dbReference>
<feature type="domain" description="Toprim" evidence="15">
    <location>
        <begin position="262"/>
        <end position="346"/>
    </location>
</feature>
<evidence type="ECO:0000313" key="16">
    <source>
        <dbReference type="EMBL" id="MCT2590323.1"/>
    </source>
</evidence>
<comment type="cofactor">
    <cofactor evidence="12 13">
        <name>Zn(2+)</name>
        <dbReference type="ChEBI" id="CHEBI:29105"/>
    </cofactor>
    <text evidence="12 13">Binds 1 zinc ion per monomer.</text>
</comment>
<proteinExistence type="inferred from homology"/>
<dbReference type="PANTHER" id="PTHR30313:SF2">
    <property type="entry name" value="DNA PRIMASE"/>
    <property type="match status" value="1"/>
</dbReference>
<dbReference type="InterPro" id="IPR013264">
    <property type="entry name" value="DNAG_N"/>
</dbReference>
<evidence type="ECO:0000256" key="9">
    <source>
        <dbReference type="ARBA" id="ARBA00022842"/>
    </source>
</evidence>
<accession>A0ABT2JR09</accession>